<keyword evidence="3" id="KW-1185">Reference proteome</keyword>
<accession>A0A433VAS2</accession>
<organism evidence="2 3">
    <name type="scientific">Dulcicalothrix desertica PCC 7102</name>
    <dbReference type="NCBI Taxonomy" id="232991"/>
    <lineage>
        <taxon>Bacteria</taxon>
        <taxon>Bacillati</taxon>
        <taxon>Cyanobacteriota</taxon>
        <taxon>Cyanophyceae</taxon>
        <taxon>Nostocales</taxon>
        <taxon>Calotrichaceae</taxon>
        <taxon>Dulcicalothrix</taxon>
    </lineage>
</organism>
<evidence type="ECO:0000256" key="1">
    <source>
        <dbReference type="SAM" id="MobiDB-lite"/>
    </source>
</evidence>
<evidence type="ECO:0000313" key="2">
    <source>
        <dbReference type="EMBL" id="RUT03187.1"/>
    </source>
</evidence>
<sequence>MDLRQRKVNPDAGIKRRKVERPSKEELEVMVRQIPMNQLAKKFGVTPQAINKWCKSYGIEKPPKEHWDKVAETFAQFGIDLNNYYTT</sequence>
<reference evidence="2" key="1">
    <citation type="submission" date="2018-12" db="EMBL/GenBank/DDBJ databases">
        <authorList>
            <person name="Will S."/>
            <person name="Neumann-Schaal M."/>
            <person name="Henke P."/>
        </authorList>
    </citation>
    <scope>NUCLEOTIDE SEQUENCE</scope>
    <source>
        <strain evidence="2">PCC 7102</strain>
    </source>
</reference>
<reference evidence="2" key="2">
    <citation type="journal article" date="2019" name="Genome Biol. Evol.">
        <title>Day and night: Metabolic profiles and evolutionary relationships of six axenic non-marine cyanobacteria.</title>
        <authorList>
            <person name="Will S.E."/>
            <person name="Henke P."/>
            <person name="Boedeker C."/>
            <person name="Huang S."/>
            <person name="Brinkmann H."/>
            <person name="Rohde M."/>
            <person name="Jarek M."/>
            <person name="Friedl T."/>
            <person name="Seufert S."/>
            <person name="Schumacher M."/>
            <person name="Overmann J."/>
            <person name="Neumann-Schaal M."/>
            <person name="Petersen J."/>
        </authorList>
    </citation>
    <scope>NUCLEOTIDE SEQUENCE [LARGE SCALE GENOMIC DNA]</scope>
    <source>
        <strain evidence="2">PCC 7102</strain>
    </source>
</reference>
<dbReference type="Proteomes" id="UP000271624">
    <property type="component" value="Unassembled WGS sequence"/>
</dbReference>
<dbReference type="RefSeq" id="WP_186538389.1">
    <property type="nucleotide sequence ID" value="NZ_RSCL01000014.1"/>
</dbReference>
<evidence type="ECO:0000313" key="3">
    <source>
        <dbReference type="Proteomes" id="UP000271624"/>
    </source>
</evidence>
<dbReference type="EMBL" id="RSCL01000014">
    <property type="protein sequence ID" value="RUT03187.1"/>
    <property type="molecule type" value="Genomic_DNA"/>
</dbReference>
<dbReference type="AlphaFoldDB" id="A0A433VAS2"/>
<comment type="caution">
    <text evidence="2">The sequence shown here is derived from an EMBL/GenBank/DDBJ whole genome shotgun (WGS) entry which is preliminary data.</text>
</comment>
<protein>
    <submittedName>
        <fullName evidence="2">Uncharacterized protein</fullName>
    </submittedName>
</protein>
<proteinExistence type="predicted"/>
<feature type="region of interest" description="Disordered" evidence="1">
    <location>
        <begin position="1"/>
        <end position="20"/>
    </location>
</feature>
<name>A0A433VAS2_9CYAN</name>
<gene>
    <name evidence="2" type="ORF">DSM106972_054950</name>
</gene>